<protein>
    <recommendedName>
        <fullName evidence="5">Methylmalonyl-CoA mutase alpha/beta chain catalytic domain-containing protein</fullName>
    </recommendedName>
</protein>
<name>A0A0F8YHW9_9ZZZZ</name>
<gene>
    <name evidence="6" type="ORF">LCGC14_3153250</name>
</gene>
<proteinExistence type="predicted"/>
<dbReference type="GO" id="GO:0031419">
    <property type="term" value="F:cobalamin binding"/>
    <property type="evidence" value="ECO:0007669"/>
    <property type="project" value="InterPro"/>
</dbReference>
<evidence type="ECO:0000259" key="5">
    <source>
        <dbReference type="Pfam" id="PF01642"/>
    </source>
</evidence>
<feature type="non-terminal residue" evidence="6">
    <location>
        <position position="1"/>
    </location>
</feature>
<dbReference type="PANTHER" id="PTHR43087">
    <property type="entry name" value="LYSINE/ARGININE/ORNITHINE TRANSPORT SYSTEM KINASE"/>
    <property type="match status" value="1"/>
</dbReference>
<organism evidence="6">
    <name type="scientific">marine sediment metagenome</name>
    <dbReference type="NCBI Taxonomy" id="412755"/>
    <lineage>
        <taxon>unclassified sequences</taxon>
        <taxon>metagenomes</taxon>
        <taxon>ecological metagenomes</taxon>
    </lineage>
</organism>
<dbReference type="Gene3D" id="3.20.20.240">
    <property type="entry name" value="Methylmalonyl-CoA mutase"/>
    <property type="match status" value="1"/>
</dbReference>
<dbReference type="InterPro" id="IPR006099">
    <property type="entry name" value="MeMalonylCoA_mutase_a/b_cat"/>
</dbReference>
<dbReference type="InterPro" id="IPR016176">
    <property type="entry name" value="Cbl-dep_enz_cat"/>
</dbReference>
<comment type="caution">
    <text evidence="6">The sequence shown here is derived from an EMBL/GenBank/DDBJ whole genome shotgun (WGS) entry which is preliminary data.</text>
</comment>
<dbReference type="AlphaFoldDB" id="A0A0F8YHW9"/>
<feature type="domain" description="Methylmalonyl-CoA mutase alpha/beta chain catalytic" evidence="5">
    <location>
        <begin position="2"/>
        <end position="233"/>
    </location>
</feature>
<evidence type="ECO:0000256" key="2">
    <source>
        <dbReference type="ARBA" id="ARBA00022801"/>
    </source>
</evidence>
<keyword evidence="2" id="KW-0378">Hydrolase</keyword>
<keyword evidence="3" id="KW-0342">GTP-binding</keyword>
<evidence type="ECO:0000313" key="6">
    <source>
        <dbReference type="EMBL" id="KKK47631.1"/>
    </source>
</evidence>
<keyword evidence="4" id="KW-0143">Chaperone</keyword>
<evidence type="ECO:0000256" key="4">
    <source>
        <dbReference type="ARBA" id="ARBA00023186"/>
    </source>
</evidence>
<keyword evidence="1" id="KW-0547">Nucleotide-binding</keyword>
<dbReference type="EMBL" id="LAZR01069479">
    <property type="protein sequence ID" value="KKK47631.1"/>
    <property type="molecule type" value="Genomic_DNA"/>
</dbReference>
<dbReference type="PANTHER" id="PTHR43087:SF1">
    <property type="entry name" value="LAO_AO TRANSPORT SYSTEM ATPASE"/>
    <property type="match status" value="1"/>
</dbReference>
<reference evidence="6" key="1">
    <citation type="journal article" date="2015" name="Nature">
        <title>Complex archaea that bridge the gap between prokaryotes and eukaryotes.</title>
        <authorList>
            <person name="Spang A."/>
            <person name="Saw J.H."/>
            <person name="Jorgensen S.L."/>
            <person name="Zaremba-Niedzwiedzka K."/>
            <person name="Martijn J."/>
            <person name="Lind A.E."/>
            <person name="van Eijk R."/>
            <person name="Schleper C."/>
            <person name="Guy L."/>
            <person name="Ettema T.J."/>
        </authorList>
    </citation>
    <scope>NUCLEOTIDE SEQUENCE</scope>
</reference>
<sequence length="242" mass="27151">TSPRSQKLKYHIQTSGRSLHAQEMSFNDIRTTLQALYAIFDNTNSLHTNAYDEAITTPTEESVRRAVAIQLIINREFGLNFCENPWQGSYVIDQLTDLVEEAVYAEFERISERGGVLGAMDTMYQRSKIQEESMYYEHKKHDGSLPLVGVNTFLPKEGAEETIEGRELARSNDVEKQLQVDNLKAYQSLHGDGSAAALEALKSVALNRGNIFESLMDAAKTNSLGQMSSALYNIGGLYRRNM</sequence>
<evidence type="ECO:0000256" key="1">
    <source>
        <dbReference type="ARBA" id="ARBA00022741"/>
    </source>
</evidence>
<accession>A0A0F8YHW9</accession>
<dbReference type="Pfam" id="PF01642">
    <property type="entry name" value="MM_CoA_mutase"/>
    <property type="match status" value="1"/>
</dbReference>
<dbReference type="GO" id="GO:0016866">
    <property type="term" value="F:intramolecular transferase activity"/>
    <property type="evidence" value="ECO:0007669"/>
    <property type="project" value="InterPro"/>
</dbReference>
<dbReference type="GO" id="GO:0005525">
    <property type="term" value="F:GTP binding"/>
    <property type="evidence" value="ECO:0007669"/>
    <property type="project" value="UniProtKB-KW"/>
</dbReference>
<evidence type="ECO:0000256" key="3">
    <source>
        <dbReference type="ARBA" id="ARBA00023134"/>
    </source>
</evidence>
<dbReference type="InterPro" id="IPR052040">
    <property type="entry name" value="GTPase/Isobutyryl-CoA_mutase"/>
</dbReference>
<dbReference type="GO" id="GO:0016787">
    <property type="term" value="F:hydrolase activity"/>
    <property type="evidence" value="ECO:0007669"/>
    <property type="project" value="UniProtKB-KW"/>
</dbReference>
<dbReference type="SUPFAM" id="SSF51703">
    <property type="entry name" value="Cobalamin (vitamin B12)-dependent enzymes"/>
    <property type="match status" value="1"/>
</dbReference>